<evidence type="ECO:0000256" key="3">
    <source>
        <dbReference type="ARBA" id="ARBA00036696"/>
    </source>
</evidence>
<dbReference type="NCBIfam" id="TIGR01975">
    <property type="entry name" value="isoAsp_dipep"/>
    <property type="match status" value="1"/>
</dbReference>
<evidence type="ECO:0000256" key="2">
    <source>
        <dbReference type="ARBA" id="ARBA00008829"/>
    </source>
</evidence>
<dbReference type="GO" id="GO:0008798">
    <property type="term" value="F:beta-aspartyl-peptidase activity"/>
    <property type="evidence" value="ECO:0007669"/>
    <property type="project" value="InterPro"/>
</dbReference>
<evidence type="ECO:0000256" key="4">
    <source>
        <dbReference type="ARBA" id="ARBA00039113"/>
    </source>
</evidence>
<evidence type="ECO:0000313" key="6">
    <source>
        <dbReference type="EMBL" id="EKX48468.1"/>
    </source>
</evidence>
<comment type="catalytic activity">
    <reaction evidence="3">
        <text>5,6-dihydrouracil + H2O = 3-(carbamoylamino)propanoate + H(+)</text>
        <dbReference type="Rhea" id="RHEA:16121"/>
        <dbReference type="ChEBI" id="CHEBI:11892"/>
        <dbReference type="ChEBI" id="CHEBI:15377"/>
        <dbReference type="ChEBI" id="CHEBI:15378"/>
        <dbReference type="ChEBI" id="CHEBI:15901"/>
        <dbReference type="EC" id="3.5.2.2"/>
    </reaction>
</comment>
<dbReference type="SUPFAM" id="SSF51556">
    <property type="entry name" value="Metallo-dependent hydrolases"/>
    <property type="match status" value="1"/>
</dbReference>
<dbReference type="SUPFAM" id="SSF51338">
    <property type="entry name" value="Composite domain of metallo-dependent hydrolases"/>
    <property type="match status" value="1"/>
</dbReference>
<dbReference type="RefSeq" id="XP_005835448.1">
    <property type="nucleotide sequence ID" value="XM_005835391.1"/>
</dbReference>
<dbReference type="InterPro" id="IPR006680">
    <property type="entry name" value="Amidohydro-rel"/>
</dbReference>
<reference evidence="6 8" key="1">
    <citation type="journal article" date="2012" name="Nature">
        <title>Algal genomes reveal evolutionary mosaicism and the fate of nucleomorphs.</title>
        <authorList>
            <consortium name="DOE Joint Genome Institute"/>
            <person name="Curtis B.A."/>
            <person name="Tanifuji G."/>
            <person name="Burki F."/>
            <person name="Gruber A."/>
            <person name="Irimia M."/>
            <person name="Maruyama S."/>
            <person name="Arias M.C."/>
            <person name="Ball S.G."/>
            <person name="Gile G.H."/>
            <person name="Hirakawa Y."/>
            <person name="Hopkins J.F."/>
            <person name="Kuo A."/>
            <person name="Rensing S.A."/>
            <person name="Schmutz J."/>
            <person name="Symeonidi A."/>
            <person name="Elias M."/>
            <person name="Eveleigh R.J."/>
            <person name="Herman E.K."/>
            <person name="Klute M.J."/>
            <person name="Nakayama T."/>
            <person name="Obornik M."/>
            <person name="Reyes-Prieto A."/>
            <person name="Armbrust E.V."/>
            <person name="Aves S.J."/>
            <person name="Beiko R.G."/>
            <person name="Coutinho P."/>
            <person name="Dacks J.B."/>
            <person name="Durnford D.G."/>
            <person name="Fast N.M."/>
            <person name="Green B.R."/>
            <person name="Grisdale C.J."/>
            <person name="Hempel F."/>
            <person name="Henrissat B."/>
            <person name="Hoppner M.P."/>
            <person name="Ishida K."/>
            <person name="Kim E."/>
            <person name="Koreny L."/>
            <person name="Kroth P.G."/>
            <person name="Liu Y."/>
            <person name="Malik S.B."/>
            <person name="Maier U.G."/>
            <person name="McRose D."/>
            <person name="Mock T."/>
            <person name="Neilson J.A."/>
            <person name="Onodera N.T."/>
            <person name="Poole A.M."/>
            <person name="Pritham E.J."/>
            <person name="Richards T.A."/>
            <person name="Rocap G."/>
            <person name="Roy S.W."/>
            <person name="Sarai C."/>
            <person name="Schaack S."/>
            <person name="Shirato S."/>
            <person name="Slamovits C.H."/>
            <person name="Spencer D.F."/>
            <person name="Suzuki S."/>
            <person name="Worden A.Z."/>
            <person name="Zauner S."/>
            <person name="Barry K."/>
            <person name="Bell C."/>
            <person name="Bharti A.K."/>
            <person name="Crow J.A."/>
            <person name="Grimwood J."/>
            <person name="Kramer R."/>
            <person name="Lindquist E."/>
            <person name="Lucas S."/>
            <person name="Salamov A."/>
            <person name="McFadden G.I."/>
            <person name="Lane C.E."/>
            <person name="Keeling P.J."/>
            <person name="Gray M.W."/>
            <person name="Grigoriev I.V."/>
            <person name="Archibald J.M."/>
        </authorList>
    </citation>
    <scope>NUCLEOTIDE SEQUENCE</scope>
    <source>
        <strain evidence="6 8">CCMP2712</strain>
    </source>
</reference>
<feature type="domain" description="Amidohydrolase-related" evidence="5">
    <location>
        <begin position="269"/>
        <end position="387"/>
    </location>
</feature>
<dbReference type="GeneID" id="17305141"/>
<dbReference type="AlphaFoldDB" id="L1JIX1"/>
<gene>
    <name evidence="6" type="ORF">GUITHDRAFT_136600</name>
</gene>
<dbReference type="OMA" id="HMHMGAL"/>
<dbReference type="HOGENOM" id="CLU_058216_0_0_1"/>
<dbReference type="EC" id="3.5.2.2" evidence="4"/>
<name>L1JIX1_GUITC</name>
<dbReference type="InterPro" id="IPR010229">
    <property type="entry name" value="Pept_M38_dipep"/>
</dbReference>
<dbReference type="OrthoDB" id="10031053at2759"/>
<dbReference type="InterPro" id="IPR011059">
    <property type="entry name" value="Metal-dep_hydrolase_composite"/>
</dbReference>
<dbReference type="Proteomes" id="UP000011087">
    <property type="component" value="Unassembled WGS sequence"/>
</dbReference>
<dbReference type="KEGG" id="gtt:GUITHDRAFT_136600"/>
<accession>L1JIX1</accession>
<dbReference type="InterPro" id="IPR032466">
    <property type="entry name" value="Metal_Hydrolase"/>
</dbReference>
<proteinExistence type="inferred from homology"/>
<evidence type="ECO:0000259" key="5">
    <source>
        <dbReference type="Pfam" id="PF01979"/>
    </source>
</evidence>
<organism evidence="6">
    <name type="scientific">Guillardia theta (strain CCMP2712)</name>
    <name type="common">Cryptophyte</name>
    <dbReference type="NCBI Taxonomy" id="905079"/>
    <lineage>
        <taxon>Eukaryota</taxon>
        <taxon>Cryptophyceae</taxon>
        <taxon>Pyrenomonadales</taxon>
        <taxon>Geminigeraceae</taxon>
        <taxon>Guillardia</taxon>
    </lineage>
</organism>
<dbReference type="Gene3D" id="2.30.40.10">
    <property type="entry name" value="Urease, subunit C, domain 1"/>
    <property type="match status" value="1"/>
</dbReference>
<sequence length="403" mass="42626">MMQLIKNADVYAPAHLGLCHVLVGCGKIMKIFPGNASLHEQTFLDLNISTKDLDGKKMIPGLIDGHVHLTGGGGEAGFRTSVPPIPLSNFTLAGVTTAVGVLGTDDCVRSTASLLARARGLREEGFSSYILTGGYHVPVTTLTGSVKEDIVHLDLCIGCGELAISDHRSSQPTFDELVRIAGDCHVANLMTGKAGTLHLHMGAGQRRMEMVKRALEETEIPSRIFNPTHCNRNLPLLEEAMELALLGSTIDVTAGTGKKGGGGGPTAAEAIRRYLKDDRMLPPEKITCSSDAGGSIPTFDEQGNLLRLGYGTSANLLVAINELLHPTDGSDSLPLDVVLPPFTSNWATLLKIDDKKGRIAEGCDADLVVLEEAGEGVSVSDVMAMGVWHVVDGKAVVKGTFES</sequence>
<dbReference type="eggNOG" id="ENOG502RKJK">
    <property type="taxonomic scope" value="Eukaryota"/>
</dbReference>
<reference evidence="8" key="2">
    <citation type="submission" date="2012-11" db="EMBL/GenBank/DDBJ databases">
        <authorList>
            <person name="Kuo A."/>
            <person name="Curtis B.A."/>
            <person name="Tanifuji G."/>
            <person name="Burki F."/>
            <person name="Gruber A."/>
            <person name="Irimia M."/>
            <person name="Maruyama S."/>
            <person name="Arias M.C."/>
            <person name="Ball S.G."/>
            <person name="Gile G.H."/>
            <person name="Hirakawa Y."/>
            <person name="Hopkins J.F."/>
            <person name="Rensing S.A."/>
            <person name="Schmutz J."/>
            <person name="Symeonidi A."/>
            <person name="Elias M."/>
            <person name="Eveleigh R.J."/>
            <person name="Herman E.K."/>
            <person name="Klute M.J."/>
            <person name="Nakayama T."/>
            <person name="Obornik M."/>
            <person name="Reyes-Prieto A."/>
            <person name="Armbrust E.V."/>
            <person name="Aves S.J."/>
            <person name="Beiko R.G."/>
            <person name="Coutinho P."/>
            <person name="Dacks J.B."/>
            <person name="Durnford D.G."/>
            <person name="Fast N.M."/>
            <person name="Green B.R."/>
            <person name="Grisdale C."/>
            <person name="Hempe F."/>
            <person name="Henrissat B."/>
            <person name="Hoppner M.P."/>
            <person name="Ishida K.-I."/>
            <person name="Kim E."/>
            <person name="Koreny L."/>
            <person name="Kroth P.G."/>
            <person name="Liu Y."/>
            <person name="Malik S.-B."/>
            <person name="Maier U.G."/>
            <person name="McRose D."/>
            <person name="Mock T."/>
            <person name="Neilson J.A."/>
            <person name="Onodera N.T."/>
            <person name="Poole A.M."/>
            <person name="Pritham E.J."/>
            <person name="Richards T.A."/>
            <person name="Rocap G."/>
            <person name="Roy S.W."/>
            <person name="Sarai C."/>
            <person name="Schaack S."/>
            <person name="Shirato S."/>
            <person name="Slamovits C.H."/>
            <person name="Spencer D.F."/>
            <person name="Suzuki S."/>
            <person name="Worden A.Z."/>
            <person name="Zauner S."/>
            <person name="Barry K."/>
            <person name="Bell C."/>
            <person name="Bharti A.K."/>
            <person name="Crow J.A."/>
            <person name="Grimwood J."/>
            <person name="Kramer R."/>
            <person name="Lindquist E."/>
            <person name="Lucas S."/>
            <person name="Salamov A."/>
            <person name="McFadden G.I."/>
            <person name="Lane C.E."/>
            <person name="Keeling P.J."/>
            <person name="Gray M.W."/>
            <person name="Grigoriev I.V."/>
            <person name="Archibald J.M."/>
        </authorList>
    </citation>
    <scope>NUCLEOTIDE SEQUENCE</scope>
    <source>
        <strain evidence="8">CCMP2712</strain>
    </source>
</reference>
<keyword evidence="8" id="KW-1185">Reference proteome</keyword>
<dbReference type="Pfam" id="PF01979">
    <property type="entry name" value="Amidohydro_1"/>
    <property type="match status" value="1"/>
</dbReference>
<dbReference type="EMBL" id="JH992985">
    <property type="protein sequence ID" value="EKX48468.1"/>
    <property type="molecule type" value="Genomic_DNA"/>
</dbReference>
<dbReference type="Gene3D" id="3.20.20.140">
    <property type="entry name" value="Metal-dependent hydrolases"/>
    <property type="match status" value="1"/>
</dbReference>
<comment type="similarity">
    <text evidence="2">Belongs to the metallo-dependent hydrolases superfamily. Hydantoinase/dihydropyrimidinase family.</text>
</comment>
<reference evidence="7" key="3">
    <citation type="submission" date="2016-03" db="UniProtKB">
        <authorList>
            <consortium name="EnsemblProtists"/>
        </authorList>
    </citation>
    <scope>IDENTIFICATION</scope>
</reference>
<comment type="cofactor">
    <cofactor evidence="1">
        <name>Zn(2+)</name>
        <dbReference type="ChEBI" id="CHEBI:29105"/>
    </cofactor>
</comment>
<protein>
    <recommendedName>
        <fullName evidence="4">dihydropyrimidinase</fullName>
        <ecNumber evidence="4">3.5.2.2</ecNumber>
    </recommendedName>
</protein>
<evidence type="ECO:0000256" key="1">
    <source>
        <dbReference type="ARBA" id="ARBA00001947"/>
    </source>
</evidence>
<dbReference type="PROSITE" id="PS51257">
    <property type="entry name" value="PROKAR_LIPOPROTEIN"/>
    <property type="match status" value="1"/>
</dbReference>
<dbReference type="EnsemblProtists" id="EKX48468">
    <property type="protein sequence ID" value="EKX48468"/>
    <property type="gene ID" value="GUITHDRAFT_136600"/>
</dbReference>
<dbReference type="PANTHER" id="PTHR11647:SF1">
    <property type="entry name" value="COLLAPSIN RESPONSE MEDIATOR PROTEIN"/>
    <property type="match status" value="1"/>
</dbReference>
<dbReference type="PANTHER" id="PTHR11647">
    <property type="entry name" value="HYDRANTOINASE/DIHYDROPYRIMIDINASE FAMILY MEMBER"/>
    <property type="match status" value="1"/>
</dbReference>
<dbReference type="GO" id="GO:0004157">
    <property type="term" value="F:dihydropyrimidinase activity"/>
    <property type="evidence" value="ECO:0007669"/>
    <property type="project" value="UniProtKB-EC"/>
</dbReference>
<dbReference type="PaxDb" id="55529-EKX48468"/>
<evidence type="ECO:0000313" key="8">
    <source>
        <dbReference type="Proteomes" id="UP000011087"/>
    </source>
</evidence>
<dbReference type="PIRSF" id="PIRSF001238">
    <property type="entry name" value="IadA"/>
    <property type="match status" value="1"/>
</dbReference>
<evidence type="ECO:0000313" key="7">
    <source>
        <dbReference type="EnsemblProtists" id="EKX48468"/>
    </source>
</evidence>
<dbReference type="InterPro" id="IPR050378">
    <property type="entry name" value="Metallo-dep_Hydrolases_sf"/>
</dbReference>